<name>A0A841Z6F2_9LIST</name>
<gene>
    <name evidence="2" type="ORF">HB943_06270</name>
</gene>
<dbReference type="RefSeq" id="WP_185425339.1">
    <property type="nucleotide sequence ID" value="NZ_JAARRL010000007.1"/>
</dbReference>
<dbReference type="Proteomes" id="UP000564536">
    <property type="component" value="Unassembled WGS sequence"/>
</dbReference>
<dbReference type="EMBL" id="JAARRL010000007">
    <property type="protein sequence ID" value="MBC1500202.1"/>
    <property type="molecule type" value="Genomic_DNA"/>
</dbReference>
<dbReference type="InterPro" id="IPR035093">
    <property type="entry name" value="RelE/ParE_toxin_dom_sf"/>
</dbReference>
<dbReference type="Gene3D" id="3.30.2310.20">
    <property type="entry name" value="RelE-like"/>
    <property type="match status" value="1"/>
</dbReference>
<reference evidence="2 3" key="1">
    <citation type="submission" date="2020-03" db="EMBL/GenBank/DDBJ databases">
        <title>Soil Listeria distribution.</title>
        <authorList>
            <person name="Liao J."/>
            <person name="Wiedmann M."/>
        </authorList>
    </citation>
    <scope>NUCLEOTIDE SEQUENCE [LARGE SCALE GENOMIC DNA]</scope>
    <source>
        <strain evidence="2 3">FSL L7-1523</strain>
    </source>
</reference>
<comment type="caution">
    <text evidence="2">The sequence shown here is derived from an EMBL/GenBank/DDBJ whole genome shotgun (WGS) entry which is preliminary data.</text>
</comment>
<sequence>MDGSVKVSLSRHASIDYERISLYLLEDLYQSRAEEHFSRNIDTLFLNLAIFPKMGNLYDTDKELSRPYRKLNLDKYTVFYVYYEEQRCIEVYRILAGLSNYTAIIKDATPIYEI</sequence>
<dbReference type="InterPro" id="IPR007712">
    <property type="entry name" value="RelE/ParE_toxin"/>
</dbReference>
<accession>A0A841Z6F2</accession>
<evidence type="ECO:0000256" key="1">
    <source>
        <dbReference type="ARBA" id="ARBA00022649"/>
    </source>
</evidence>
<keyword evidence="1" id="KW-1277">Toxin-antitoxin system</keyword>
<dbReference type="Pfam" id="PF05016">
    <property type="entry name" value="ParE_toxin"/>
    <property type="match status" value="1"/>
</dbReference>
<protein>
    <submittedName>
        <fullName evidence="2">Type II toxin-antitoxin system RelE/ParE family toxin</fullName>
    </submittedName>
</protein>
<evidence type="ECO:0000313" key="2">
    <source>
        <dbReference type="EMBL" id="MBC1500202.1"/>
    </source>
</evidence>
<evidence type="ECO:0000313" key="3">
    <source>
        <dbReference type="Proteomes" id="UP000564536"/>
    </source>
</evidence>
<proteinExistence type="predicted"/>
<organism evidence="2 3">
    <name type="scientific">Listeria weihenstephanensis</name>
    <dbReference type="NCBI Taxonomy" id="1006155"/>
    <lineage>
        <taxon>Bacteria</taxon>
        <taxon>Bacillati</taxon>
        <taxon>Bacillota</taxon>
        <taxon>Bacilli</taxon>
        <taxon>Bacillales</taxon>
        <taxon>Listeriaceae</taxon>
        <taxon>Listeria</taxon>
    </lineage>
</organism>
<dbReference type="AlphaFoldDB" id="A0A841Z6F2"/>